<keyword evidence="11 14" id="KW-0472">Membrane</keyword>
<dbReference type="GO" id="GO:0045087">
    <property type="term" value="P:innate immune response"/>
    <property type="evidence" value="ECO:0007669"/>
    <property type="project" value="InterPro"/>
</dbReference>
<comment type="caution">
    <text evidence="18">The sequence shown here is derived from an EMBL/GenBank/DDBJ whole genome shotgun (WGS) entry which is preliminary data.</text>
</comment>
<reference evidence="18" key="2">
    <citation type="submission" date="2023-06" db="EMBL/GenBank/DDBJ databases">
        <authorList>
            <person name="Ma L."/>
            <person name="Liu K.-W."/>
            <person name="Li Z."/>
            <person name="Hsiao Y.-Y."/>
            <person name="Qi Y."/>
            <person name="Fu T."/>
            <person name="Tang G."/>
            <person name="Zhang D."/>
            <person name="Sun W.-H."/>
            <person name="Liu D.-K."/>
            <person name="Li Y."/>
            <person name="Chen G.-Z."/>
            <person name="Liu X.-D."/>
            <person name="Liao X.-Y."/>
            <person name="Jiang Y.-T."/>
            <person name="Yu X."/>
            <person name="Hao Y."/>
            <person name="Huang J."/>
            <person name="Zhao X.-W."/>
            <person name="Ke S."/>
            <person name="Chen Y.-Y."/>
            <person name="Wu W.-L."/>
            <person name="Hsu J.-L."/>
            <person name="Lin Y.-F."/>
            <person name="Huang M.-D."/>
            <person name="Li C.-Y."/>
            <person name="Huang L."/>
            <person name="Wang Z.-W."/>
            <person name="Zhao X."/>
            <person name="Zhong W.-Y."/>
            <person name="Peng D.-H."/>
            <person name="Ahmad S."/>
            <person name="Lan S."/>
            <person name="Zhang J.-S."/>
            <person name="Tsai W.-C."/>
            <person name="Van De Peer Y."/>
            <person name="Liu Z.-J."/>
        </authorList>
    </citation>
    <scope>NUCLEOTIDE SEQUENCE</scope>
    <source>
        <strain evidence="18">CP</strain>
        <tissue evidence="18">Leaves</tissue>
    </source>
</reference>
<keyword evidence="2" id="KW-1003">Cell membrane</keyword>
<dbReference type="InterPro" id="IPR011009">
    <property type="entry name" value="Kinase-like_dom_sf"/>
</dbReference>
<feature type="signal peptide" evidence="15">
    <location>
        <begin position="1"/>
        <end position="17"/>
    </location>
</feature>
<keyword evidence="10 14" id="KW-1133">Transmembrane helix</keyword>
<dbReference type="PROSITE" id="PS00107">
    <property type="entry name" value="PROTEIN_KINASE_ATP"/>
    <property type="match status" value="1"/>
</dbReference>
<dbReference type="InterPro" id="IPR018392">
    <property type="entry name" value="LysM"/>
</dbReference>
<keyword evidence="3" id="KW-0723">Serine/threonine-protein kinase</keyword>
<evidence type="ECO:0000256" key="3">
    <source>
        <dbReference type="ARBA" id="ARBA00022527"/>
    </source>
</evidence>
<accession>A0AAV9DAR4</accession>
<feature type="binding site" evidence="13">
    <location>
        <position position="338"/>
    </location>
    <ligand>
        <name>ATP</name>
        <dbReference type="ChEBI" id="CHEBI:30616"/>
    </ligand>
</feature>
<feature type="chain" id="PRO_5043776460" evidence="15">
    <location>
        <begin position="18"/>
        <end position="604"/>
    </location>
</feature>
<reference evidence="18" key="1">
    <citation type="journal article" date="2023" name="Nat. Commun.">
        <title>Diploid and tetraploid genomes of Acorus and the evolution of monocots.</title>
        <authorList>
            <person name="Ma L."/>
            <person name="Liu K.W."/>
            <person name="Li Z."/>
            <person name="Hsiao Y.Y."/>
            <person name="Qi Y."/>
            <person name="Fu T."/>
            <person name="Tang G.D."/>
            <person name="Zhang D."/>
            <person name="Sun W.H."/>
            <person name="Liu D.K."/>
            <person name="Li Y."/>
            <person name="Chen G.Z."/>
            <person name="Liu X.D."/>
            <person name="Liao X.Y."/>
            <person name="Jiang Y.T."/>
            <person name="Yu X."/>
            <person name="Hao Y."/>
            <person name="Huang J."/>
            <person name="Zhao X.W."/>
            <person name="Ke S."/>
            <person name="Chen Y.Y."/>
            <person name="Wu W.L."/>
            <person name="Hsu J.L."/>
            <person name="Lin Y.F."/>
            <person name="Huang M.D."/>
            <person name="Li C.Y."/>
            <person name="Huang L."/>
            <person name="Wang Z.W."/>
            <person name="Zhao X."/>
            <person name="Zhong W.Y."/>
            <person name="Peng D.H."/>
            <person name="Ahmad S."/>
            <person name="Lan S."/>
            <person name="Zhang J.S."/>
            <person name="Tsai W.C."/>
            <person name="Van de Peer Y."/>
            <person name="Liu Z.J."/>
        </authorList>
    </citation>
    <scope>NUCLEOTIDE SEQUENCE</scope>
    <source>
        <strain evidence="18">CP</strain>
    </source>
</reference>
<dbReference type="PROSITE" id="PS51782">
    <property type="entry name" value="LYSM"/>
    <property type="match status" value="1"/>
</dbReference>
<evidence type="ECO:0000313" key="18">
    <source>
        <dbReference type="EMBL" id="KAK1298300.1"/>
    </source>
</evidence>
<organism evidence="18 19">
    <name type="scientific">Acorus calamus</name>
    <name type="common">Sweet flag</name>
    <dbReference type="NCBI Taxonomy" id="4465"/>
    <lineage>
        <taxon>Eukaryota</taxon>
        <taxon>Viridiplantae</taxon>
        <taxon>Streptophyta</taxon>
        <taxon>Embryophyta</taxon>
        <taxon>Tracheophyta</taxon>
        <taxon>Spermatophyta</taxon>
        <taxon>Magnoliopsida</taxon>
        <taxon>Liliopsida</taxon>
        <taxon>Acoraceae</taxon>
        <taxon>Acorus</taxon>
    </lineage>
</organism>
<dbReference type="SUPFAM" id="SSF54106">
    <property type="entry name" value="LysM domain"/>
    <property type="match status" value="1"/>
</dbReference>
<proteinExistence type="predicted"/>
<evidence type="ECO:0000256" key="5">
    <source>
        <dbReference type="ARBA" id="ARBA00022692"/>
    </source>
</evidence>
<keyword evidence="9 13" id="KW-0067">ATP-binding</keyword>
<keyword evidence="18" id="KW-0675">Receptor</keyword>
<dbReference type="PANTHER" id="PTHR46204:SF5">
    <property type="entry name" value="PROTEIN KINASE DOMAIN-CONTAINING PROTEIN"/>
    <property type="match status" value="1"/>
</dbReference>
<keyword evidence="4" id="KW-0808">Transferase</keyword>
<dbReference type="Gene3D" id="3.10.350.10">
    <property type="entry name" value="LysM domain"/>
    <property type="match status" value="1"/>
</dbReference>
<dbReference type="SMART" id="SM00257">
    <property type="entry name" value="LysM"/>
    <property type="match status" value="1"/>
</dbReference>
<dbReference type="InterPro" id="IPR017441">
    <property type="entry name" value="Protein_kinase_ATP_BS"/>
</dbReference>
<sequence>MGELLMVSVFWMSLLCAFHCFHSMPMPCNISLIDSCAASLYLANPQSEDSEYVANLFHVNPTSVRRAVGGGFVISISCSCPANHGNYTSHMEYTVQIGDTWEIISSRFGGLVVETPEKMLIGLMTVGLDLFCGCTDGVELLTYVVKRGDTLFTLYSRFGADVNKTAELNMIKDQTLINEGDVLFIPASGLEHLTMLSDNESRPRKASQMHVHIILAIAAATTLVILIIIVIFSWTYNHKRKERVILGAPSSGIGCLDCYRMPFPLEKKKSISTIKSHSSSEEYGGSVVGSFISDKMTIFSFSETRDATLNFSASQKLGQGSYGSVYHGTLRGQDVAIKQMKNTKSKEFLAELNILCKVHHNNLIKLIGYSVGEEYLFLVYEVAQNGSLSDHLHNPAAKGHTPLSWETRIQIALDAAKGLEYIHEHIKPYYVHRDVKTSNILLDSNFRAKVADFGLVKLLENSPEIGSTTSKIVGTFGYLAPEYVRDGCVTPKTDVYAYGVVLMELITGRPALSNNTNTENVPHSGHRSVVDLILSAFADGRDTTARLVECMDPALVSFHRDSLFQMALLSKDCVDEDWKRRPDMSKVVLRLSRILVSSREPHGL</sequence>
<evidence type="ECO:0000256" key="6">
    <source>
        <dbReference type="ARBA" id="ARBA00022729"/>
    </source>
</evidence>
<evidence type="ECO:0000256" key="8">
    <source>
        <dbReference type="ARBA" id="ARBA00022777"/>
    </source>
</evidence>
<dbReference type="SUPFAM" id="SSF56112">
    <property type="entry name" value="Protein kinase-like (PK-like)"/>
    <property type="match status" value="1"/>
</dbReference>
<evidence type="ECO:0000256" key="2">
    <source>
        <dbReference type="ARBA" id="ARBA00022475"/>
    </source>
</evidence>
<keyword evidence="5 14" id="KW-0812">Transmembrane</keyword>
<evidence type="ECO:0000256" key="9">
    <source>
        <dbReference type="ARBA" id="ARBA00022840"/>
    </source>
</evidence>
<keyword evidence="19" id="KW-1185">Reference proteome</keyword>
<dbReference type="Pfam" id="PF07714">
    <property type="entry name" value="PK_Tyr_Ser-Thr"/>
    <property type="match status" value="1"/>
</dbReference>
<evidence type="ECO:0000256" key="4">
    <source>
        <dbReference type="ARBA" id="ARBA00022679"/>
    </source>
</evidence>
<dbReference type="Pfam" id="PF01476">
    <property type="entry name" value="LysM"/>
    <property type="match status" value="2"/>
</dbReference>
<dbReference type="Gene3D" id="1.10.510.10">
    <property type="entry name" value="Transferase(Phosphotransferase) domain 1"/>
    <property type="match status" value="1"/>
</dbReference>
<gene>
    <name evidence="18" type="primary">LYK3</name>
    <name evidence="18" type="ORF">QJS10_CPB14g01045</name>
</gene>
<dbReference type="InterPro" id="IPR000719">
    <property type="entry name" value="Prot_kinase_dom"/>
</dbReference>
<comment type="subcellular location">
    <subcellularLocation>
        <location evidence="1">Cell membrane</location>
        <topology evidence="1">Single-pass membrane protein</topology>
    </subcellularLocation>
</comment>
<dbReference type="GO" id="GO:0005886">
    <property type="term" value="C:plasma membrane"/>
    <property type="evidence" value="ECO:0007669"/>
    <property type="project" value="UniProtKB-SubCell"/>
</dbReference>
<dbReference type="SMART" id="SM00220">
    <property type="entry name" value="S_TKc"/>
    <property type="match status" value="1"/>
</dbReference>
<dbReference type="CDD" id="cd00118">
    <property type="entry name" value="LysM"/>
    <property type="match status" value="1"/>
</dbReference>
<evidence type="ECO:0000256" key="12">
    <source>
        <dbReference type="ARBA" id="ARBA00023157"/>
    </source>
</evidence>
<evidence type="ECO:0000256" key="11">
    <source>
        <dbReference type="ARBA" id="ARBA00023136"/>
    </source>
</evidence>
<keyword evidence="12" id="KW-1015">Disulfide bond</keyword>
<feature type="domain" description="Protein kinase" evidence="16">
    <location>
        <begin position="311"/>
        <end position="595"/>
    </location>
</feature>
<dbReference type="InterPro" id="IPR036779">
    <property type="entry name" value="LysM_dom_sf"/>
</dbReference>
<name>A0AAV9DAR4_ACOCL</name>
<dbReference type="GO" id="GO:0019199">
    <property type="term" value="F:transmembrane receptor protein kinase activity"/>
    <property type="evidence" value="ECO:0007669"/>
    <property type="project" value="InterPro"/>
</dbReference>
<dbReference type="InterPro" id="IPR001245">
    <property type="entry name" value="Ser-Thr/Tyr_kinase_cat_dom"/>
</dbReference>
<dbReference type="EMBL" id="JAUJYO010000014">
    <property type="protein sequence ID" value="KAK1298300.1"/>
    <property type="molecule type" value="Genomic_DNA"/>
</dbReference>
<dbReference type="PROSITE" id="PS50011">
    <property type="entry name" value="PROTEIN_KINASE_DOM"/>
    <property type="match status" value="1"/>
</dbReference>
<feature type="transmembrane region" description="Helical" evidence="14">
    <location>
        <begin position="211"/>
        <end position="236"/>
    </location>
</feature>
<dbReference type="PANTHER" id="PTHR46204">
    <property type="entry name" value="CHITIN ELICITOR RECEPTOR KINASE 1-RELATED"/>
    <property type="match status" value="1"/>
</dbReference>
<evidence type="ECO:0000313" key="19">
    <source>
        <dbReference type="Proteomes" id="UP001180020"/>
    </source>
</evidence>
<dbReference type="AlphaFoldDB" id="A0AAV9DAR4"/>
<feature type="domain" description="LysM" evidence="17">
    <location>
        <begin position="141"/>
        <end position="185"/>
    </location>
</feature>
<evidence type="ECO:0000256" key="7">
    <source>
        <dbReference type="ARBA" id="ARBA00022741"/>
    </source>
</evidence>
<dbReference type="InterPro" id="IPR008271">
    <property type="entry name" value="Ser/Thr_kinase_AS"/>
</dbReference>
<evidence type="ECO:0000259" key="16">
    <source>
        <dbReference type="PROSITE" id="PS50011"/>
    </source>
</evidence>
<evidence type="ECO:0000256" key="13">
    <source>
        <dbReference type="PROSITE-ProRule" id="PRU10141"/>
    </source>
</evidence>
<evidence type="ECO:0000256" key="10">
    <source>
        <dbReference type="ARBA" id="ARBA00022989"/>
    </source>
</evidence>
<dbReference type="Gene3D" id="3.30.200.20">
    <property type="entry name" value="Phosphorylase Kinase, domain 1"/>
    <property type="match status" value="1"/>
</dbReference>
<keyword evidence="8 18" id="KW-0418">Kinase</keyword>
<evidence type="ECO:0000259" key="17">
    <source>
        <dbReference type="PROSITE" id="PS51782"/>
    </source>
</evidence>
<evidence type="ECO:0000256" key="15">
    <source>
        <dbReference type="SAM" id="SignalP"/>
    </source>
</evidence>
<keyword evidence="6 15" id="KW-0732">Signal</keyword>
<dbReference type="PROSITE" id="PS00108">
    <property type="entry name" value="PROTEIN_KINASE_ST"/>
    <property type="match status" value="1"/>
</dbReference>
<evidence type="ECO:0000256" key="1">
    <source>
        <dbReference type="ARBA" id="ARBA00004162"/>
    </source>
</evidence>
<protein>
    <submittedName>
        <fullName evidence="18">LysM domain receptor-like kinase 3</fullName>
    </submittedName>
</protein>
<dbReference type="InterPro" id="IPR044812">
    <property type="entry name" value="CERK1/LYK3-like"/>
</dbReference>
<dbReference type="GO" id="GO:0005524">
    <property type="term" value="F:ATP binding"/>
    <property type="evidence" value="ECO:0007669"/>
    <property type="project" value="UniProtKB-UniRule"/>
</dbReference>
<keyword evidence="7 13" id="KW-0547">Nucleotide-binding</keyword>
<dbReference type="Proteomes" id="UP001180020">
    <property type="component" value="Unassembled WGS sequence"/>
</dbReference>
<dbReference type="FunFam" id="1.10.510.10:FF:000468">
    <property type="entry name" value="PTI1-like tyrosine-protein kinase 3"/>
    <property type="match status" value="1"/>
</dbReference>
<evidence type="ECO:0000256" key="14">
    <source>
        <dbReference type="SAM" id="Phobius"/>
    </source>
</evidence>